<feature type="region of interest" description="Disordered" evidence="1">
    <location>
        <begin position="381"/>
        <end position="400"/>
    </location>
</feature>
<name>A0A914XML7_9BILA</name>
<feature type="region of interest" description="Disordered" evidence="1">
    <location>
        <begin position="324"/>
        <end position="346"/>
    </location>
</feature>
<keyword evidence="2" id="KW-1185">Reference proteome</keyword>
<organism evidence="2 3">
    <name type="scientific">Plectus sambesii</name>
    <dbReference type="NCBI Taxonomy" id="2011161"/>
    <lineage>
        <taxon>Eukaryota</taxon>
        <taxon>Metazoa</taxon>
        <taxon>Ecdysozoa</taxon>
        <taxon>Nematoda</taxon>
        <taxon>Chromadorea</taxon>
        <taxon>Plectida</taxon>
        <taxon>Plectina</taxon>
        <taxon>Plectoidea</taxon>
        <taxon>Plectidae</taxon>
        <taxon>Plectus</taxon>
    </lineage>
</organism>
<feature type="region of interest" description="Disordered" evidence="1">
    <location>
        <begin position="185"/>
        <end position="270"/>
    </location>
</feature>
<protein>
    <submittedName>
        <fullName evidence="3">Uncharacterized protein</fullName>
    </submittedName>
</protein>
<sequence>MRLVTGQSTILQNEQLYTRCNLQMVGERTLHLPIGRRKASKSFSGDDAVSPPSTAAAAAGAATVGAAVGTAVGEDQKSTTPARGGFFSSGLRSPGAVLRRSTYPHKKPLGPSLSWDPSPKRRTRSTSTSPRLRIHSDGTEDVLDNGEPPGLELEHSCLHCSLASELKKRQLKNEIESAVKRLARRLGTGSKPSSWPRVHSDSLDPLKRAQLGTPDIVVSSVSSDEDTDPGMGRQTSSDVGSMPTSGASTPTSSTSASPRPPNACNGETRGGFFVGDRMSMENSRECLSPVVVVDSGERGEEAATAAGGQSERAATKAMDCLMPPGPVGLSLNPDSNSPPRSNSVDLSTLRRDIELLSISSGDSEYGSDIEFDAGSSMENLKTCRSKSHDPAPSPDLLLRRPSRIEHLSELFR</sequence>
<dbReference type="Proteomes" id="UP000887566">
    <property type="component" value="Unplaced"/>
</dbReference>
<feature type="region of interest" description="Disordered" evidence="1">
    <location>
        <begin position="73"/>
        <end position="148"/>
    </location>
</feature>
<accession>A0A914XML7</accession>
<dbReference type="AlphaFoldDB" id="A0A914XML7"/>
<evidence type="ECO:0000313" key="3">
    <source>
        <dbReference type="WBParaSite" id="PSAMB.scaffold8874size5668.g31872.t1"/>
    </source>
</evidence>
<reference evidence="3" key="1">
    <citation type="submission" date="2022-11" db="UniProtKB">
        <authorList>
            <consortium name="WormBaseParasite"/>
        </authorList>
    </citation>
    <scope>IDENTIFICATION</scope>
</reference>
<evidence type="ECO:0000313" key="2">
    <source>
        <dbReference type="Proteomes" id="UP000887566"/>
    </source>
</evidence>
<dbReference type="WBParaSite" id="PSAMB.scaffold8874size5668.g31872.t1">
    <property type="protein sequence ID" value="PSAMB.scaffold8874size5668.g31872.t1"/>
    <property type="gene ID" value="PSAMB.scaffold8874size5668.g31872"/>
</dbReference>
<evidence type="ECO:0000256" key="1">
    <source>
        <dbReference type="SAM" id="MobiDB-lite"/>
    </source>
</evidence>
<feature type="compositionally biased region" description="Basic and acidic residues" evidence="1">
    <location>
        <begin position="198"/>
        <end position="207"/>
    </location>
</feature>
<proteinExistence type="predicted"/>
<feature type="compositionally biased region" description="Low complexity" evidence="1">
    <location>
        <begin position="240"/>
        <end position="257"/>
    </location>
</feature>
<feature type="compositionally biased region" description="Low complexity" evidence="1">
    <location>
        <begin position="330"/>
        <end position="343"/>
    </location>
</feature>